<evidence type="ECO:0000256" key="7">
    <source>
        <dbReference type="ARBA" id="ARBA00023136"/>
    </source>
</evidence>
<keyword evidence="14" id="KW-0969">Cilium</keyword>
<evidence type="ECO:0000256" key="2">
    <source>
        <dbReference type="ARBA" id="ARBA00004651"/>
    </source>
</evidence>
<evidence type="ECO:0000256" key="4">
    <source>
        <dbReference type="ARBA" id="ARBA00022475"/>
    </source>
</evidence>
<evidence type="ECO:0000256" key="6">
    <source>
        <dbReference type="ARBA" id="ARBA00022989"/>
    </source>
</evidence>
<feature type="transmembrane region" description="Helical" evidence="11">
    <location>
        <begin position="25"/>
        <end position="45"/>
    </location>
</feature>
<keyword evidence="6 11" id="KW-1133">Transmembrane helix</keyword>
<dbReference type="Gene3D" id="3.30.300.30">
    <property type="match status" value="1"/>
</dbReference>
<organism evidence="14 15">
    <name type="scientific">Bacillus zhangzhouensis</name>
    <dbReference type="NCBI Taxonomy" id="1178540"/>
    <lineage>
        <taxon>Bacteria</taxon>
        <taxon>Bacillati</taxon>
        <taxon>Bacillota</taxon>
        <taxon>Bacilli</taxon>
        <taxon>Bacillales</taxon>
        <taxon>Bacillaceae</taxon>
        <taxon>Bacillus</taxon>
    </lineage>
</organism>
<proteinExistence type="inferred from homology"/>
<comment type="subcellular location">
    <subcellularLocation>
        <location evidence="1 9">Bacterial flagellum basal body</location>
    </subcellularLocation>
    <subcellularLocation>
        <location evidence="2">Cell membrane</location>
        <topology evidence="2">Multi-pass membrane protein</topology>
    </subcellularLocation>
</comment>
<dbReference type="PRINTS" id="PR01009">
    <property type="entry name" value="FLGMRINGFLIF"/>
</dbReference>
<feature type="domain" description="Flagellar M-ring C-terminal" evidence="13">
    <location>
        <begin position="256"/>
        <end position="399"/>
    </location>
</feature>
<keyword evidence="15" id="KW-1185">Reference proteome</keyword>
<dbReference type="AlphaFoldDB" id="A0A081LF27"/>
<dbReference type="InterPro" id="IPR000067">
    <property type="entry name" value="FlgMring_FliF"/>
</dbReference>
<keyword evidence="14" id="KW-0966">Cell projection</keyword>
<dbReference type="PANTHER" id="PTHR30046:SF0">
    <property type="entry name" value="FLAGELLAR M-RING PROTEIN"/>
    <property type="match status" value="1"/>
</dbReference>
<comment type="function">
    <text evidence="9">The M ring may be actively involved in energy transduction.</text>
</comment>
<protein>
    <recommendedName>
        <fullName evidence="9">Flagellar M-ring protein</fullName>
    </recommendedName>
</protein>
<accession>A0A081LF27</accession>
<dbReference type="InterPro" id="IPR013556">
    <property type="entry name" value="Flag_M-ring_C"/>
</dbReference>
<evidence type="ECO:0000256" key="10">
    <source>
        <dbReference type="SAM" id="MobiDB-lite"/>
    </source>
</evidence>
<keyword evidence="8 9" id="KW-0975">Bacterial flagellum</keyword>
<dbReference type="GO" id="GO:0005886">
    <property type="term" value="C:plasma membrane"/>
    <property type="evidence" value="ECO:0007669"/>
    <property type="project" value="UniProtKB-SubCell"/>
</dbReference>
<dbReference type="InterPro" id="IPR045851">
    <property type="entry name" value="AMP-bd_C_sf"/>
</dbReference>
<dbReference type="PANTHER" id="PTHR30046">
    <property type="entry name" value="FLAGELLAR M-RING PROTEIN"/>
    <property type="match status" value="1"/>
</dbReference>
<gene>
    <name evidence="14" type="ORF">BA70_07205</name>
</gene>
<dbReference type="NCBIfam" id="TIGR00206">
    <property type="entry name" value="fliF"/>
    <property type="match status" value="1"/>
</dbReference>
<comment type="caution">
    <text evidence="14">The sequence shown here is derived from an EMBL/GenBank/DDBJ whole genome shotgun (WGS) entry which is preliminary data.</text>
</comment>
<evidence type="ECO:0000256" key="3">
    <source>
        <dbReference type="ARBA" id="ARBA00007971"/>
    </source>
</evidence>
<dbReference type="InterPro" id="IPR043427">
    <property type="entry name" value="YscJ/FliF"/>
</dbReference>
<dbReference type="eggNOG" id="COG1766">
    <property type="taxonomic scope" value="Bacteria"/>
</dbReference>
<sequence length="530" mass="58636">MNRTLMQLRTKTVEFWRNRSKLQKILMIGGVAALAIIITVVSIFASSEKMVPLFRDLSEAEAGQIKQELDGKNVKSELANNGTTILVPEKQADSLKVTLASEGLPKTGNIDYSFFANNSGFGLTDNEFDVLKVDATQTELSNLINTIDGIKDSKVMINLPKDSVFVGEEQSNASASIVLQVEPGYTLTQQQVKGLYHLISKSVPNLKTENIVIMDQDSNYYDLNSSSDSYASGMDAQQQKKEEIEKNLQRKIQQLLGTMMGQEKVAVSVTTDIDFTEEKRKEDLVEPVDKENMQGIAVSAEKIAETYSGNGAAAGGTAGTGDDDVTNYQGADGANGSGDYEKSEDRINYEVNRIHKDIKESPYKIRDVGIQALVEPPTANDANSLTAERQDDIKKILSTIISTSIDKEYTNGQALTQADLDNKIVLSVSKLDGKQQTAAESPSNNIPIWVYIVGGVLLLAIIALIILLVRKRRKEEEEEFELDERTPIHVPDIDTEPETEEMVRKNQLEKMAKEKPEDFAKLLRSWLSED</sequence>
<evidence type="ECO:0000256" key="5">
    <source>
        <dbReference type="ARBA" id="ARBA00022692"/>
    </source>
</evidence>
<feature type="domain" description="Flagellar M-ring N-terminal" evidence="12">
    <location>
        <begin position="46"/>
        <end position="220"/>
    </location>
</feature>
<keyword evidence="4" id="KW-1003">Cell membrane</keyword>
<dbReference type="PIRSF" id="PIRSF004862">
    <property type="entry name" value="FliF"/>
    <property type="match status" value="1"/>
</dbReference>
<evidence type="ECO:0000259" key="12">
    <source>
        <dbReference type="Pfam" id="PF01514"/>
    </source>
</evidence>
<evidence type="ECO:0000259" key="13">
    <source>
        <dbReference type="Pfam" id="PF08345"/>
    </source>
</evidence>
<dbReference type="GO" id="GO:0009431">
    <property type="term" value="C:bacterial-type flagellum basal body, MS ring"/>
    <property type="evidence" value="ECO:0007669"/>
    <property type="project" value="InterPro"/>
</dbReference>
<dbReference type="GO" id="GO:0003774">
    <property type="term" value="F:cytoskeletal motor activity"/>
    <property type="evidence" value="ECO:0007669"/>
    <property type="project" value="InterPro"/>
</dbReference>
<reference evidence="14 15" key="1">
    <citation type="submission" date="2012-09" db="EMBL/GenBank/DDBJ databases">
        <title>Genome Sequence of Bacillus sp. DW5-4.</title>
        <authorList>
            <person name="Lai Q."/>
            <person name="Liu Y."/>
            <person name="Shao Z."/>
        </authorList>
    </citation>
    <scope>NUCLEOTIDE SEQUENCE [LARGE SCALE GENOMIC DNA]</scope>
    <source>
        <strain evidence="14 15">DW5-4</strain>
    </source>
</reference>
<evidence type="ECO:0000256" key="8">
    <source>
        <dbReference type="ARBA" id="ARBA00023143"/>
    </source>
</evidence>
<name>A0A081LF27_9BACI</name>
<feature type="transmembrane region" description="Helical" evidence="11">
    <location>
        <begin position="448"/>
        <end position="469"/>
    </location>
</feature>
<evidence type="ECO:0000256" key="1">
    <source>
        <dbReference type="ARBA" id="ARBA00004117"/>
    </source>
</evidence>
<feature type="region of interest" description="Disordered" evidence="10">
    <location>
        <begin position="479"/>
        <end position="499"/>
    </location>
</feature>
<keyword evidence="5 11" id="KW-0812">Transmembrane</keyword>
<dbReference type="GO" id="GO:0071973">
    <property type="term" value="P:bacterial-type flagellum-dependent cell motility"/>
    <property type="evidence" value="ECO:0007669"/>
    <property type="project" value="InterPro"/>
</dbReference>
<dbReference type="Pfam" id="PF08345">
    <property type="entry name" value="YscJ_FliF_C"/>
    <property type="match status" value="1"/>
</dbReference>
<comment type="similarity">
    <text evidence="3 9">Belongs to the FliF family.</text>
</comment>
<dbReference type="Proteomes" id="UP000028091">
    <property type="component" value="Unassembled WGS sequence"/>
</dbReference>
<evidence type="ECO:0000313" key="14">
    <source>
        <dbReference type="EMBL" id="KEP27853.1"/>
    </source>
</evidence>
<dbReference type="EMBL" id="JOTP01000002">
    <property type="protein sequence ID" value="KEP27853.1"/>
    <property type="molecule type" value="Genomic_DNA"/>
</dbReference>
<keyword evidence="14" id="KW-0282">Flagellum</keyword>
<evidence type="ECO:0000256" key="11">
    <source>
        <dbReference type="SAM" id="Phobius"/>
    </source>
</evidence>
<keyword evidence="7 11" id="KW-0472">Membrane</keyword>
<evidence type="ECO:0000313" key="15">
    <source>
        <dbReference type="Proteomes" id="UP000028091"/>
    </source>
</evidence>
<dbReference type="Pfam" id="PF01514">
    <property type="entry name" value="YscJ_FliF"/>
    <property type="match status" value="1"/>
</dbReference>
<dbReference type="OrthoDB" id="9807026at2"/>
<dbReference type="InterPro" id="IPR006182">
    <property type="entry name" value="FliF_N_dom"/>
</dbReference>
<evidence type="ECO:0000256" key="9">
    <source>
        <dbReference type="PIRNR" id="PIRNR004862"/>
    </source>
</evidence>
<feature type="region of interest" description="Disordered" evidence="10">
    <location>
        <begin position="315"/>
        <end position="342"/>
    </location>
</feature>
<dbReference type="RefSeq" id="WP_034317756.1">
    <property type="nucleotide sequence ID" value="NZ_JOTP01000002.1"/>
</dbReference>